<reference evidence="3 4" key="1">
    <citation type="submission" date="2017-02" db="EMBL/GenBank/DDBJ databases">
        <title>Draft genome sequence of Moraxella porci CCUG 54912T type strain.</title>
        <authorList>
            <person name="Salva-Serra F."/>
            <person name="Engstrom-Jakobsson H."/>
            <person name="Thorell K."/>
            <person name="Jaen-Luchoro D."/>
            <person name="Gonzales-Siles L."/>
            <person name="Karlsson R."/>
            <person name="Yazdan S."/>
            <person name="Boulund F."/>
            <person name="Johnning A."/>
            <person name="Engstrand L."/>
            <person name="Kristiansson E."/>
            <person name="Moore E."/>
        </authorList>
    </citation>
    <scope>NUCLEOTIDE SEQUENCE [LARGE SCALE GENOMIC DNA]</scope>
    <source>
        <strain evidence="3 4">CCUG 54912</strain>
    </source>
</reference>
<comment type="caution">
    <text evidence="3">The sequence shown here is derived from an EMBL/GenBank/DDBJ whole genome shotgun (WGS) entry which is preliminary data.</text>
</comment>
<dbReference type="SUPFAM" id="SSF52833">
    <property type="entry name" value="Thioredoxin-like"/>
    <property type="match status" value="1"/>
</dbReference>
<accession>A0A1T0CP45</accession>
<keyword evidence="4" id="KW-1185">Reference proteome</keyword>
<dbReference type="InterPro" id="IPR036249">
    <property type="entry name" value="Thioredoxin-like_sf"/>
</dbReference>
<dbReference type="EMBL" id="MUYV01000011">
    <property type="protein sequence ID" value="OOS24105.1"/>
    <property type="molecule type" value="Genomic_DNA"/>
</dbReference>
<keyword evidence="1" id="KW-0732">Signal</keyword>
<proteinExistence type="predicted"/>
<evidence type="ECO:0000256" key="1">
    <source>
        <dbReference type="SAM" id="SignalP"/>
    </source>
</evidence>
<evidence type="ECO:0000313" key="3">
    <source>
        <dbReference type="EMBL" id="OOS24105.1"/>
    </source>
</evidence>
<dbReference type="PANTHER" id="PTHR35272:SF3">
    <property type="entry name" value="THIOL:DISULFIDE INTERCHANGE PROTEIN DSBC"/>
    <property type="match status" value="1"/>
</dbReference>
<feature type="signal peptide" evidence="1">
    <location>
        <begin position="1"/>
        <end position="24"/>
    </location>
</feature>
<feature type="chain" id="PRO_5012571824" description="Thioredoxin-like fold domain-containing protein" evidence="1">
    <location>
        <begin position="25"/>
        <end position="329"/>
    </location>
</feature>
<protein>
    <recommendedName>
        <fullName evidence="2">Thioredoxin-like fold domain-containing protein</fullName>
    </recommendedName>
</protein>
<dbReference type="AlphaFoldDB" id="A0A1T0CP45"/>
<evidence type="ECO:0000313" key="4">
    <source>
        <dbReference type="Proteomes" id="UP000190683"/>
    </source>
</evidence>
<feature type="domain" description="Thioredoxin-like fold" evidence="2">
    <location>
        <begin position="200"/>
        <end position="322"/>
    </location>
</feature>
<dbReference type="PANTHER" id="PTHR35272">
    <property type="entry name" value="THIOL:DISULFIDE INTERCHANGE PROTEIN DSBC-RELATED"/>
    <property type="match status" value="1"/>
</dbReference>
<evidence type="ECO:0000259" key="2">
    <source>
        <dbReference type="Pfam" id="PF13098"/>
    </source>
</evidence>
<dbReference type="Pfam" id="PF13098">
    <property type="entry name" value="Thioredoxin_2"/>
    <property type="match status" value="1"/>
</dbReference>
<name>A0A1T0CP45_9GAMM</name>
<dbReference type="InterPro" id="IPR012336">
    <property type="entry name" value="Thioredoxin-like_fold"/>
</dbReference>
<organism evidence="3 4">
    <name type="scientific">Moraxella porci DSM 25326</name>
    <dbReference type="NCBI Taxonomy" id="573983"/>
    <lineage>
        <taxon>Bacteria</taxon>
        <taxon>Pseudomonadati</taxon>
        <taxon>Pseudomonadota</taxon>
        <taxon>Gammaproteobacteria</taxon>
        <taxon>Moraxellales</taxon>
        <taxon>Moraxellaceae</taxon>
        <taxon>Moraxella</taxon>
    </lineage>
</organism>
<dbReference type="InterPro" id="IPR051470">
    <property type="entry name" value="Thiol:disulfide_interchange"/>
</dbReference>
<sequence>MKNLHALALALCLQMSVASSTALADTIDHSHIKQLLSQAGLSTPITHIEPSHLTGFGQITLAGGSQLLISDDLGYLIQGTASANPSPITPIAAEVRRTLPIGTPVSTAHKQALLANMTAMRDINDGAAFYHTGIKGILWGISSLGDTTFLVSDDGRYLMDGMMASLKGGKFQEHTPIFEAAKNQHILSSLQPSMMAVYPAKTSERAVLYVVSDIHCPYCKILHDRIEELSLQGITTKVIGYPVYDESIEPMRQIWCESDNARRSTLLSAAFKGITPTRAVCQGTDPLADTARHILALDVTATPAVYRADGSLFTGDLQGEALYHFLGLR</sequence>
<dbReference type="Gene3D" id="3.40.30.10">
    <property type="entry name" value="Glutaredoxin"/>
    <property type="match status" value="1"/>
</dbReference>
<dbReference type="RefSeq" id="WP_114144983.1">
    <property type="nucleotide sequence ID" value="NZ_MUYV01000011.1"/>
</dbReference>
<gene>
    <name evidence="3" type="ORF">B0681_08560</name>
</gene>
<dbReference type="Proteomes" id="UP000190683">
    <property type="component" value="Unassembled WGS sequence"/>
</dbReference>
<dbReference type="STRING" id="573983.B0681_08560"/>